<feature type="region of interest" description="Disordered" evidence="1">
    <location>
        <begin position="248"/>
        <end position="270"/>
    </location>
</feature>
<dbReference type="EMBL" id="JAUSZV010000005">
    <property type="protein sequence ID" value="MDQ0906236.1"/>
    <property type="molecule type" value="Genomic_DNA"/>
</dbReference>
<reference evidence="2" key="1">
    <citation type="submission" date="2023-07" db="EMBL/GenBank/DDBJ databases">
        <title>Comparative genomics of wheat-associated soil bacteria to identify genetic determinants of phenazine resistance.</title>
        <authorList>
            <person name="Mouncey N."/>
        </authorList>
    </citation>
    <scope>NUCLEOTIDE SEQUENCE</scope>
    <source>
        <strain evidence="2">V4I22</strain>
    </source>
</reference>
<feature type="region of interest" description="Disordered" evidence="1">
    <location>
        <begin position="48"/>
        <end position="77"/>
    </location>
</feature>
<dbReference type="InterPro" id="IPR036291">
    <property type="entry name" value="NAD(P)-bd_dom_sf"/>
</dbReference>
<feature type="region of interest" description="Disordered" evidence="1">
    <location>
        <begin position="103"/>
        <end position="170"/>
    </location>
</feature>
<gene>
    <name evidence="2" type="ORF">QFZ22_002221</name>
</gene>
<feature type="compositionally biased region" description="Low complexity" evidence="1">
    <location>
        <begin position="54"/>
        <end position="70"/>
    </location>
</feature>
<evidence type="ECO:0000256" key="1">
    <source>
        <dbReference type="SAM" id="MobiDB-lite"/>
    </source>
</evidence>
<evidence type="ECO:0000313" key="2">
    <source>
        <dbReference type="EMBL" id="MDQ0906236.1"/>
    </source>
</evidence>
<dbReference type="SUPFAM" id="SSF51735">
    <property type="entry name" value="NAD(P)-binding Rossmann-fold domains"/>
    <property type="match status" value="1"/>
</dbReference>
<evidence type="ECO:0008006" key="4">
    <source>
        <dbReference type="Google" id="ProtNLM"/>
    </source>
</evidence>
<protein>
    <recommendedName>
        <fullName evidence="4">Short-chain dehydrogenase</fullName>
    </recommendedName>
</protein>
<proteinExistence type="predicted"/>
<accession>A0AAW8FAC2</accession>
<dbReference type="Proteomes" id="UP001234216">
    <property type="component" value="Unassembled WGS sequence"/>
</dbReference>
<evidence type="ECO:0000313" key="3">
    <source>
        <dbReference type="Proteomes" id="UP001234216"/>
    </source>
</evidence>
<organism evidence="2 3">
    <name type="scientific">Streptomyces canus</name>
    <dbReference type="NCBI Taxonomy" id="58343"/>
    <lineage>
        <taxon>Bacteria</taxon>
        <taxon>Bacillati</taxon>
        <taxon>Actinomycetota</taxon>
        <taxon>Actinomycetes</taxon>
        <taxon>Kitasatosporales</taxon>
        <taxon>Streptomycetaceae</taxon>
        <taxon>Streptomyces</taxon>
        <taxon>Streptomyces aurantiacus group</taxon>
    </lineage>
</organism>
<sequence length="339" mass="36150">MDDVIGEDELAAFHRTVGRLRELPVDDPVRPRAEQVAASFACDGRLRRRKTRGAETAAADAGSMAATATGARDRREDAPLAVSGDAGVFRKPRNCSVCKSSLSTGRCLLSPPGPPLRRRQHGPPGSDHRPRGAPRAAHRRPREDRLSAGPDDAPGGRGTPGDEPLPAPVRRLRAEPGSDRWLDRLTVIAVDLRDPRQVLGLCEDPCQEGVPLDILVNNAAQTVRRPPESYALLAAGEHDALPDGVRRAAGVAGSNPAGGTETHLVGGPSVRRTEGPLSLVAHMRCARRLEICRGCPVLRRGWLAEARRNYPAARGAEFSARINCGVSSSPARSARTAIS</sequence>
<dbReference type="AlphaFoldDB" id="A0AAW8FAC2"/>
<name>A0AAW8FAC2_9ACTN</name>
<comment type="caution">
    <text evidence="2">The sequence shown here is derived from an EMBL/GenBank/DDBJ whole genome shotgun (WGS) entry which is preliminary data.</text>
</comment>